<accession>A0A4S9C1N8</accession>
<dbReference type="PANTHER" id="PTHR43671:SF13">
    <property type="entry name" value="SERINE_THREONINE-PROTEIN KINASE NEK2"/>
    <property type="match status" value="1"/>
</dbReference>
<dbReference type="InterPro" id="IPR011009">
    <property type="entry name" value="Kinase-like_dom_sf"/>
</dbReference>
<dbReference type="PROSITE" id="PS50011">
    <property type="entry name" value="PROTEIN_KINASE_DOM"/>
    <property type="match status" value="1"/>
</dbReference>
<name>A0A4S9C1N8_AURPU</name>
<dbReference type="EC" id="2.7.11.1" evidence="1"/>
<keyword evidence="4" id="KW-0418">Kinase</keyword>
<sequence length="443" mass="50200">MAAKPPAKGYWQALPEFIQALVADSFHNFVFTGPPNQTIDRPIPVSTDNTRWVPVPRASTKKGFAEGSEGLINLWCLLDSDDKIIDRIIIKQIHPGCQRYEDSSNWKDGNVGGEPRECAMANSVWSALATDNRKHVLECLGYGDCKGEPRWRYRLYFEFSEHEDLSRMIEAQREGQSSTGQKRKADDGDTLFPEAFLWYLLESLAKVVVAMDQAGEKGGVLHGDLQAANIFFSAPDSKRFSLYPIPKVADFGSSRNLGDSGVRDRSDVVRRDACCMLFAPPELARINDGVTWEVKDGPSATLSNKTNVWQVGMLLACCMRLRPYLPETDWRDVPQMHWETPEKEQLRFGKKRGRTELSRKQLCHENSKYNSVLINIVKLCLHFDPVKRPSPSSLLRGVQKYMKDAVAGVENYQSVEGEADDDIQPYKLLKKKDDRYKIGKQFD</sequence>
<dbReference type="InterPro" id="IPR000719">
    <property type="entry name" value="Prot_kinase_dom"/>
</dbReference>
<evidence type="ECO:0000313" key="7">
    <source>
        <dbReference type="EMBL" id="THX00361.1"/>
    </source>
</evidence>
<keyword evidence="5" id="KW-0067">ATP-binding</keyword>
<evidence type="ECO:0000259" key="6">
    <source>
        <dbReference type="PROSITE" id="PS50011"/>
    </source>
</evidence>
<dbReference type="GO" id="GO:0005524">
    <property type="term" value="F:ATP binding"/>
    <property type="evidence" value="ECO:0007669"/>
    <property type="project" value="UniProtKB-KW"/>
</dbReference>
<keyword evidence="3" id="KW-0547">Nucleotide-binding</keyword>
<dbReference type="Gene3D" id="1.10.510.10">
    <property type="entry name" value="Transferase(Phosphotransferase) domain 1"/>
    <property type="match status" value="1"/>
</dbReference>
<protein>
    <recommendedName>
        <fullName evidence="1">non-specific serine/threonine protein kinase</fullName>
        <ecNumber evidence="1">2.7.11.1</ecNumber>
    </recommendedName>
</protein>
<dbReference type="SUPFAM" id="SSF56112">
    <property type="entry name" value="Protein kinase-like (PK-like)"/>
    <property type="match status" value="1"/>
</dbReference>
<comment type="caution">
    <text evidence="7">The sequence shown here is derived from an EMBL/GenBank/DDBJ whole genome shotgun (WGS) entry which is preliminary data.</text>
</comment>
<evidence type="ECO:0000256" key="5">
    <source>
        <dbReference type="ARBA" id="ARBA00022840"/>
    </source>
</evidence>
<dbReference type="EMBL" id="QZAS01000060">
    <property type="protein sequence ID" value="THX00361.1"/>
    <property type="molecule type" value="Genomic_DNA"/>
</dbReference>
<dbReference type="Pfam" id="PF00069">
    <property type="entry name" value="Pkinase"/>
    <property type="match status" value="1"/>
</dbReference>
<reference evidence="7" key="1">
    <citation type="submission" date="2018-10" db="EMBL/GenBank/DDBJ databases">
        <title>Fifty Aureobasidium pullulans genomes reveal a recombining polyextremotolerant generalist.</title>
        <authorList>
            <person name="Gostincar C."/>
            <person name="Turk M."/>
            <person name="Zajc J."/>
            <person name="Gunde-Cimerman N."/>
        </authorList>
    </citation>
    <scope>NUCLEOTIDE SEQUENCE [LARGE SCALE GENOMIC DNA]</scope>
    <source>
        <strain evidence="7">EXF-10085</strain>
    </source>
</reference>
<dbReference type="InterPro" id="IPR050660">
    <property type="entry name" value="NEK_Ser/Thr_kinase"/>
</dbReference>
<organism evidence="7">
    <name type="scientific">Aureobasidium pullulans</name>
    <name type="common">Black yeast</name>
    <name type="synonym">Pullularia pullulans</name>
    <dbReference type="NCBI Taxonomy" id="5580"/>
    <lineage>
        <taxon>Eukaryota</taxon>
        <taxon>Fungi</taxon>
        <taxon>Dikarya</taxon>
        <taxon>Ascomycota</taxon>
        <taxon>Pezizomycotina</taxon>
        <taxon>Dothideomycetes</taxon>
        <taxon>Dothideomycetidae</taxon>
        <taxon>Dothideales</taxon>
        <taxon>Saccotheciaceae</taxon>
        <taxon>Aureobasidium</taxon>
    </lineage>
</organism>
<evidence type="ECO:0000256" key="3">
    <source>
        <dbReference type="ARBA" id="ARBA00022741"/>
    </source>
</evidence>
<dbReference type="AlphaFoldDB" id="A0A4S9C1N8"/>
<evidence type="ECO:0000256" key="4">
    <source>
        <dbReference type="ARBA" id="ARBA00022777"/>
    </source>
</evidence>
<dbReference type="SMART" id="SM00220">
    <property type="entry name" value="S_TKc"/>
    <property type="match status" value="1"/>
</dbReference>
<keyword evidence="2" id="KW-0808">Transferase</keyword>
<dbReference type="PANTHER" id="PTHR43671">
    <property type="entry name" value="SERINE/THREONINE-PROTEIN KINASE NEK"/>
    <property type="match status" value="1"/>
</dbReference>
<feature type="domain" description="Protein kinase" evidence="6">
    <location>
        <begin position="58"/>
        <end position="402"/>
    </location>
</feature>
<gene>
    <name evidence="7" type="ORF">D6D13_09565</name>
</gene>
<dbReference type="GO" id="GO:0004674">
    <property type="term" value="F:protein serine/threonine kinase activity"/>
    <property type="evidence" value="ECO:0007669"/>
    <property type="project" value="UniProtKB-EC"/>
</dbReference>
<proteinExistence type="predicted"/>
<evidence type="ECO:0000256" key="2">
    <source>
        <dbReference type="ARBA" id="ARBA00022679"/>
    </source>
</evidence>
<evidence type="ECO:0000256" key="1">
    <source>
        <dbReference type="ARBA" id="ARBA00012513"/>
    </source>
</evidence>